<evidence type="ECO:0000313" key="14">
    <source>
        <dbReference type="Proteomes" id="UP001199319"/>
    </source>
</evidence>
<comment type="similarity">
    <text evidence="2">Belongs to the SUA5 family.</text>
</comment>
<keyword evidence="5" id="KW-0819">tRNA processing</keyword>
<evidence type="ECO:0000259" key="12">
    <source>
        <dbReference type="PROSITE" id="PS51163"/>
    </source>
</evidence>
<dbReference type="SUPFAM" id="SSF55821">
    <property type="entry name" value="YrdC/RibB"/>
    <property type="match status" value="1"/>
</dbReference>
<dbReference type="Proteomes" id="UP001199319">
    <property type="component" value="Unassembled WGS sequence"/>
</dbReference>
<evidence type="ECO:0000256" key="11">
    <source>
        <dbReference type="NCBIfam" id="TIGR00152"/>
    </source>
</evidence>
<dbReference type="InterPro" id="IPR038385">
    <property type="entry name" value="Sua5/YwlC_C"/>
</dbReference>
<dbReference type="Pfam" id="PF03481">
    <property type="entry name" value="Sua5_C"/>
    <property type="match status" value="1"/>
</dbReference>
<dbReference type="PROSITE" id="PS51219">
    <property type="entry name" value="DPCK"/>
    <property type="match status" value="1"/>
</dbReference>
<dbReference type="EC" id="2.7.1.24" evidence="10 11"/>
<evidence type="ECO:0000256" key="1">
    <source>
        <dbReference type="ARBA" id="ARBA00004496"/>
    </source>
</evidence>
<evidence type="ECO:0000256" key="4">
    <source>
        <dbReference type="ARBA" id="ARBA00022679"/>
    </source>
</evidence>
<comment type="function">
    <text evidence="10">Catalyzes the phosphorylation of the 3'-hydroxyl group of dephosphocoenzyme A to form coenzyme A.</text>
</comment>
<dbReference type="EMBL" id="JAJEPW010000010">
    <property type="protein sequence ID" value="MCC2128910.1"/>
    <property type="molecule type" value="Genomic_DNA"/>
</dbReference>
<keyword evidence="10" id="KW-0418">Kinase</keyword>
<keyword evidence="6" id="KW-0548">Nucleotidyltransferase</keyword>
<dbReference type="GO" id="GO:0003725">
    <property type="term" value="F:double-stranded RNA binding"/>
    <property type="evidence" value="ECO:0007669"/>
    <property type="project" value="InterPro"/>
</dbReference>
<keyword evidence="10" id="KW-0173">Coenzyme A biosynthesis</keyword>
<dbReference type="HAMAP" id="MF_00376">
    <property type="entry name" value="Dephospho_CoA_kinase"/>
    <property type="match status" value="1"/>
</dbReference>
<keyword evidence="3 10" id="KW-0963">Cytoplasm</keyword>
<dbReference type="GO" id="GO:0000049">
    <property type="term" value="F:tRNA binding"/>
    <property type="evidence" value="ECO:0007669"/>
    <property type="project" value="TreeGrafter"/>
</dbReference>
<dbReference type="InterPro" id="IPR006070">
    <property type="entry name" value="Sua5-like_dom"/>
</dbReference>
<evidence type="ECO:0000256" key="7">
    <source>
        <dbReference type="ARBA" id="ARBA00022741"/>
    </source>
</evidence>
<dbReference type="GO" id="GO:0015937">
    <property type="term" value="P:coenzyme A biosynthetic process"/>
    <property type="evidence" value="ECO:0007669"/>
    <property type="project" value="UniProtKB-UniRule"/>
</dbReference>
<dbReference type="Pfam" id="PF01300">
    <property type="entry name" value="Sua5_yciO_yrdC"/>
    <property type="match status" value="1"/>
</dbReference>
<dbReference type="Gene3D" id="3.90.870.10">
    <property type="entry name" value="DHBP synthase"/>
    <property type="match status" value="1"/>
</dbReference>
<evidence type="ECO:0000256" key="2">
    <source>
        <dbReference type="ARBA" id="ARBA00007663"/>
    </source>
</evidence>
<proteinExistence type="inferred from homology"/>
<dbReference type="PROSITE" id="PS51163">
    <property type="entry name" value="YRDC"/>
    <property type="match status" value="1"/>
</dbReference>
<keyword evidence="4 10" id="KW-0808">Transferase</keyword>
<organism evidence="13 14">
    <name type="scientific">Brotocaccenecus cirricatena</name>
    <dbReference type="NCBI Taxonomy" id="3064195"/>
    <lineage>
        <taxon>Bacteria</taxon>
        <taxon>Bacillati</taxon>
        <taxon>Bacillota</taxon>
        <taxon>Clostridia</taxon>
        <taxon>Eubacteriales</taxon>
        <taxon>Oscillospiraceae</taxon>
        <taxon>Brotocaccenecus</taxon>
    </lineage>
</organism>
<name>A0AAE3AFE7_9FIRM</name>
<gene>
    <name evidence="10" type="primary">coaE</name>
    <name evidence="13" type="ORF">LKD37_05155</name>
</gene>
<dbReference type="GO" id="GO:0005524">
    <property type="term" value="F:ATP binding"/>
    <property type="evidence" value="ECO:0007669"/>
    <property type="project" value="UniProtKB-UniRule"/>
</dbReference>
<dbReference type="GO" id="GO:0061710">
    <property type="term" value="F:L-threonylcarbamoyladenylate synthase"/>
    <property type="evidence" value="ECO:0007669"/>
    <property type="project" value="UniProtKB-EC"/>
</dbReference>
<accession>A0AAE3AFE7</accession>
<comment type="pathway">
    <text evidence="10">Cofactor biosynthesis; coenzyme A biosynthesis; CoA from (R)-pantothenate: step 5/5.</text>
</comment>
<evidence type="ECO:0000256" key="9">
    <source>
        <dbReference type="ARBA" id="ARBA00048366"/>
    </source>
</evidence>
<comment type="catalytic activity">
    <reaction evidence="9">
        <text>L-threonine + hydrogencarbonate + ATP = L-threonylcarbamoyladenylate + diphosphate + H2O</text>
        <dbReference type="Rhea" id="RHEA:36407"/>
        <dbReference type="ChEBI" id="CHEBI:15377"/>
        <dbReference type="ChEBI" id="CHEBI:17544"/>
        <dbReference type="ChEBI" id="CHEBI:30616"/>
        <dbReference type="ChEBI" id="CHEBI:33019"/>
        <dbReference type="ChEBI" id="CHEBI:57926"/>
        <dbReference type="ChEBI" id="CHEBI:73682"/>
        <dbReference type="EC" id="2.7.7.87"/>
    </reaction>
</comment>
<dbReference type="AlphaFoldDB" id="A0AAE3AFE7"/>
<dbReference type="PANTHER" id="PTHR17490">
    <property type="entry name" value="SUA5"/>
    <property type="match status" value="1"/>
</dbReference>
<dbReference type="Gene3D" id="3.40.50.11030">
    <property type="entry name" value="Threonylcarbamoyl-AMP synthase, C-terminal domain"/>
    <property type="match status" value="1"/>
</dbReference>
<dbReference type="InterPro" id="IPR017945">
    <property type="entry name" value="DHBP_synth_RibB-like_a/b_dom"/>
</dbReference>
<dbReference type="NCBIfam" id="TIGR00152">
    <property type="entry name" value="dephospho-CoA kinase"/>
    <property type="match status" value="1"/>
</dbReference>
<evidence type="ECO:0000313" key="13">
    <source>
        <dbReference type="EMBL" id="MCC2128910.1"/>
    </source>
</evidence>
<dbReference type="GO" id="GO:0004140">
    <property type="term" value="F:dephospho-CoA kinase activity"/>
    <property type="evidence" value="ECO:0007669"/>
    <property type="project" value="UniProtKB-UniRule"/>
</dbReference>
<keyword evidence="7 10" id="KW-0547">Nucleotide-binding</keyword>
<evidence type="ECO:0000256" key="10">
    <source>
        <dbReference type="HAMAP-Rule" id="MF_00376"/>
    </source>
</evidence>
<protein>
    <recommendedName>
        <fullName evidence="10 11">Dephospho-CoA kinase</fullName>
        <ecNumber evidence="10 11">2.7.1.24</ecNumber>
    </recommendedName>
    <alternativeName>
        <fullName evidence="10">Dephosphocoenzyme A kinase</fullName>
    </alternativeName>
</protein>
<reference evidence="13" key="1">
    <citation type="submission" date="2021-10" db="EMBL/GenBank/DDBJ databases">
        <title>Anaerobic single-cell dispensing facilitates the cultivation of human gut bacteria.</title>
        <authorList>
            <person name="Afrizal A."/>
        </authorList>
    </citation>
    <scope>NUCLEOTIDE SEQUENCE</scope>
    <source>
        <strain evidence="13">CLA-AA-H272</strain>
    </source>
</reference>
<feature type="binding site" evidence="10">
    <location>
        <begin position="354"/>
        <end position="359"/>
    </location>
    <ligand>
        <name>ATP</name>
        <dbReference type="ChEBI" id="CHEBI:30616"/>
    </ligand>
</feature>
<dbReference type="CDD" id="cd02022">
    <property type="entry name" value="DPCK"/>
    <property type="match status" value="1"/>
</dbReference>
<dbReference type="GO" id="GO:0006450">
    <property type="term" value="P:regulation of translational fidelity"/>
    <property type="evidence" value="ECO:0007669"/>
    <property type="project" value="TreeGrafter"/>
</dbReference>
<evidence type="ECO:0000256" key="8">
    <source>
        <dbReference type="ARBA" id="ARBA00022840"/>
    </source>
</evidence>
<dbReference type="PANTHER" id="PTHR17490:SF16">
    <property type="entry name" value="THREONYLCARBAMOYL-AMP SYNTHASE"/>
    <property type="match status" value="1"/>
</dbReference>
<dbReference type="RefSeq" id="WP_302928210.1">
    <property type="nucleotide sequence ID" value="NZ_JAJEPW010000010.1"/>
</dbReference>
<dbReference type="SUPFAM" id="SSF52540">
    <property type="entry name" value="P-loop containing nucleoside triphosphate hydrolases"/>
    <property type="match status" value="1"/>
</dbReference>
<dbReference type="InterPro" id="IPR005145">
    <property type="entry name" value="Sua5_C"/>
</dbReference>
<dbReference type="Pfam" id="PF01121">
    <property type="entry name" value="CoaE"/>
    <property type="match status" value="1"/>
</dbReference>
<dbReference type="Gene3D" id="3.40.50.300">
    <property type="entry name" value="P-loop containing nucleotide triphosphate hydrolases"/>
    <property type="match status" value="1"/>
</dbReference>
<dbReference type="InterPro" id="IPR001977">
    <property type="entry name" value="Depp_CoAkinase"/>
</dbReference>
<evidence type="ECO:0000256" key="3">
    <source>
        <dbReference type="ARBA" id="ARBA00022490"/>
    </source>
</evidence>
<feature type="domain" description="YrdC-like" evidence="12">
    <location>
        <begin position="12"/>
        <end position="198"/>
    </location>
</feature>
<comment type="subcellular location">
    <subcellularLocation>
        <location evidence="1 10">Cytoplasm</location>
    </subcellularLocation>
</comment>
<dbReference type="GO" id="GO:0008033">
    <property type="term" value="P:tRNA processing"/>
    <property type="evidence" value="ECO:0007669"/>
    <property type="project" value="UniProtKB-KW"/>
</dbReference>
<comment type="caution">
    <text evidence="13">The sequence shown here is derived from an EMBL/GenBank/DDBJ whole genome shotgun (WGS) entry which is preliminary data.</text>
</comment>
<sequence length="540" mass="57668">MNTIVFHPESDPAAIQEAAAILRRGGLVGIPTETVYGLGADALNEDAVVRTFLAKGRPQDNPLIIHVPDASWLEQYCRDVPPEAYRLAERFWPGPLTMILPRRDIVPLQTTGGLETVGVRCPDHPVTLAIIRAAGVPIAAPSGNTSGRPSPTTAAHMIEDMDGKIDGIVDGGPCTVGVESTIIDLTVTPPRLLRPGGLPLEALEEVLGEVSVDKAVTGLLAAGEHPRAPGMKYRHYAPHAPVTVATGTPDRSARRILGLLSDQAGVICFDEYAPLYAGHIIHRLGPAADKSAQARHVFDALRTFDGTDVTEIFAQCPDDGGLGLAVANRLKKAAGFHLVDADRPILIGLTGGTGAGKTSALAALEDLGGTVLDCDAVYHEMLRTDPALRGAIEGAFGPVFGPDGTLDRQKLGNIVFSDPAALGRLNAIVYEYLPPELMRRAAGQSLVGLDAINLVESGLDRLCACTVAVLAPAEDRVRRIMARDGISRDYARLRISAQPSDGFYREHCSHILENTCAGPAQFRDQARIFFRKILREIEHI</sequence>
<keyword evidence="14" id="KW-1185">Reference proteome</keyword>
<dbReference type="NCBIfam" id="TIGR00057">
    <property type="entry name" value="L-threonylcarbamoyladenylate synthase"/>
    <property type="match status" value="1"/>
</dbReference>
<dbReference type="InterPro" id="IPR027417">
    <property type="entry name" value="P-loop_NTPase"/>
</dbReference>
<dbReference type="GO" id="GO:0005737">
    <property type="term" value="C:cytoplasm"/>
    <property type="evidence" value="ECO:0007669"/>
    <property type="project" value="UniProtKB-SubCell"/>
</dbReference>
<dbReference type="InterPro" id="IPR050156">
    <property type="entry name" value="TC-AMP_synthase_SUA5"/>
</dbReference>
<keyword evidence="8 10" id="KW-0067">ATP-binding</keyword>
<evidence type="ECO:0000256" key="5">
    <source>
        <dbReference type="ARBA" id="ARBA00022694"/>
    </source>
</evidence>
<evidence type="ECO:0000256" key="6">
    <source>
        <dbReference type="ARBA" id="ARBA00022695"/>
    </source>
</evidence>
<comment type="similarity">
    <text evidence="10">Belongs to the CoaE family.</text>
</comment>
<comment type="catalytic activity">
    <reaction evidence="10">
        <text>3'-dephospho-CoA + ATP = ADP + CoA + H(+)</text>
        <dbReference type="Rhea" id="RHEA:18245"/>
        <dbReference type="ChEBI" id="CHEBI:15378"/>
        <dbReference type="ChEBI" id="CHEBI:30616"/>
        <dbReference type="ChEBI" id="CHEBI:57287"/>
        <dbReference type="ChEBI" id="CHEBI:57328"/>
        <dbReference type="ChEBI" id="CHEBI:456216"/>
        <dbReference type="EC" id="2.7.1.24"/>
    </reaction>
</comment>
<dbReference type="FunFam" id="3.90.870.10:FF:000009">
    <property type="entry name" value="Threonylcarbamoyl-AMP synthase, putative"/>
    <property type="match status" value="1"/>
</dbReference>